<comment type="caution">
    <text evidence="1">The sequence shown here is derived from an EMBL/GenBank/DDBJ whole genome shotgun (WGS) entry which is preliminary data.</text>
</comment>
<sequence length="393" mass="44692">PNAFKIFKKIKKNSLFSSNNSKVDERVLVLPINVSPTSSLFEGLMSEFLSDKGYEVYCLLENGELEYSEYSNATKNNFVTRCLSLYEQKCFVNAFNANPIYYPKSDTFIDISSMTLNEAYQLNYREIEVGKHAMYGVMRYLMISELNESHAWLFQKFLNTSISTVEAVENAIEKTTPSYALISHGCYSTWGAALDTLKKHNVKTSVWGRGYIGKGSLIISKDESYLLSRIRDNRCLWESSELPSNTIEELTAYYREKSNPKSEVDFVNYYEGSQSDVNRFAVLKEQSMNYKRVVGVYPNIPWDGTMYSSSEAFPTAKSFAAFIKNAALEMMDTCFIVRCHPAEKARKGNISQQTFKDILLELEVDKIENLIILESDSSISSYDVASISNVALM</sequence>
<name>A0ABX3K4L8_9GAMM</name>
<feature type="non-terminal residue" evidence="1">
    <location>
        <position position="1"/>
    </location>
</feature>
<organism evidence="1 2">
    <name type="scientific">Salinivibrio siamensis</name>
    <dbReference type="NCBI Taxonomy" id="414286"/>
    <lineage>
        <taxon>Bacteria</taxon>
        <taxon>Pseudomonadati</taxon>
        <taxon>Pseudomonadota</taxon>
        <taxon>Gammaproteobacteria</taxon>
        <taxon>Vibrionales</taxon>
        <taxon>Vibrionaceae</taxon>
        <taxon>Salinivibrio</taxon>
    </lineage>
</organism>
<reference evidence="1 2" key="1">
    <citation type="journal article" date="2017" name="Genome Announc.">
        <title>Draft Genome Sequences of Salinivibrio proteolyticus, Salinivibrio sharmensis, Salinivibrio siamensis, Salinivibrio costicola subsp. alcaliphilus, Salinivibrio costicola subsp. vallismortis, and 29 New Isolates Belonging to the Genus Salinivibrio.</title>
        <authorList>
            <person name="Lopez-Hermoso C."/>
            <person name="de la Haba R.R."/>
            <person name="Sanchez-Porro C."/>
            <person name="Bayliss S.C."/>
            <person name="Feil E.J."/>
            <person name="Ventosa A."/>
        </authorList>
    </citation>
    <scope>NUCLEOTIDE SEQUENCE [LARGE SCALE GENOMIC DNA]</scope>
    <source>
        <strain evidence="1 2">JCM 14472</strain>
    </source>
</reference>
<evidence type="ECO:0000313" key="2">
    <source>
        <dbReference type="Proteomes" id="UP000189410"/>
    </source>
</evidence>
<dbReference type="RefSeq" id="WP_077668827.1">
    <property type="nucleotide sequence ID" value="NZ_MUFB01000057.1"/>
</dbReference>
<feature type="non-terminal residue" evidence="1">
    <location>
        <position position="393"/>
    </location>
</feature>
<proteinExistence type="predicted"/>
<keyword evidence="2" id="KW-1185">Reference proteome</keyword>
<dbReference type="Proteomes" id="UP000189410">
    <property type="component" value="Unassembled WGS sequence"/>
</dbReference>
<gene>
    <name evidence="1" type="ORF">BZG73_15920</name>
</gene>
<dbReference type="EMBL" id="MUFB01000057">
    <property type="protein sequence ID" value="OOE78342.1"/>
    <property type="molecule type" value="Genomic_DNA"/>
</dbReference>
<evidence type="ECO:0000313" key="1">
    <source>
        <dbReference type="EMBL" id="OOE78342.1"/>
    </source>
</evidence>
<protein>
    <submittedName>
        <fullName evidence="1">Uncharacterized protein</fullName>
    </submittedName>
</protein>
<accession>A0ABX3K4L8</accession>